<evidence type="ECO:0000313" key="2">
    <source>
        <dbReference type="EMBL" id="CAH2354164.1"/>
    </source>
</evidence>
<reference evidence="2" key="1">
    <citation type="submission" date="2022-03" db="EMBL/GenBank/DDBJ databases">
        <authorList>
            <person name="Legras J.-L."/>
            <person name="Devillers H."/>
            <person name="Grondin C."/>
        </authorList>
    </citation>
    <scope>NUCLEOTIDE SEQUENCE</scope>
    <source>
        <strain evidence="2">CLIB 1423</strain>
    </source>
</reference>
<name>A0A9P0VYU2_9ASCO</name>
<proteinExistence type="predicted"/>
<evidence type="ECO:0000256" key="1">
    <source>
        <dbReference type="SAM" id="MobiDB-lite"/>
    </source>
</evidence>
<keyword evidence="3" id="KW-1185">Reference proteome</keyword>
<dbReference type="Proteomes" id="UP000837801">
    <property type="component" value="Unassembled WGS sequence"/>
</dbReference>
<dbReference type="Gene3D" id="3.40.50.790">
    <property type="match status" value="1"/>
</dbReference>
<evidence type="ECO:0000313" key="3">
    <source>
        <dbReference type="Proteomes" id="UP000837801"/>
    </source>
</evidence>
<comment type="caution">
    <text evidence="2">The sequence shown here is derived from an EMBL/GenBank/DDBJ whole genome shotgun (WGS) entry which is preliminary data.</text>
</comment>
<dbReference type="SUPFAM" id="SSF56808">
    <property type="entry name" value="Ribosomal protein L1"/>
    <property type="match status" value="1"/>
</dbReference>
<gene>
    <name evidence="2" type="ORF">CLIB1423_14S03532</name>
</gene>
<dbReference type="InterPro" id="IPR016095">
    <property type="entry name" value="Ribosomal_uL1_3-a/b-sand"/>
</dbReference>
<protein>
    <submittedName>
        <fullName evidence="2">Proteasome-interacting protein Cic1p</fullName>
    </submittedName>
</protein>
<sequence length="411" mass="45054">MAKTRSQVTPTKKAATPTKSPKKSAAAAAAVSAASASPSVKKTKKAPAKKAVPAKKEQAKTPAKETKKATAKTTTKATKITKASDSIVSPKVASKAISELTKYIKNESTSSTTNKDKTSLFDDADENDNSVYLQVTTKKFFSANVNLKPKQIKLSHSIKEKESLRTCLIIRDSLITTDEQLEKIEAENFETLKQIVPMKDLKKEYKPYEKRRQFYSDFDLFLVDDACLNMLPQALGKTFYGNGTNSTKAPLPVKVTSSSKPKEFSIDTFKNQLNKVLTSTSFLPPVGVNVSIKFGTLDGDLKETELVDNLLDVLKGFNKEDLRSVMVKTSTSPALPLYYAETLFTETDVLEEEQADKKTKKTKSGEVKLSAFEKGLLELGDADEVAKIIGKKMSQTNSKKPVGKIGKVQKV</sequence>
<feature type="region of interest" description="Disordered" evidence="1">
    <location>
        <begin position="1"/>
        <end position="76"/>
    </location>
</feature>
<dbReference type="OrthoDB" id="10251727at2759"/>
<dbReference type="EMBL" id="CAKXYY010000014">
    <property type="protein sequence ID" value="CAH2354164.1"/>
    <property type="molecule type" value="Genomic_DNA"/>
</dbReference>
<dbReference type="Pfam" id="PF00687">
    <property type="entry name" value="Ribosomal_L1"/>
    <property type="match status" value="1"/>
</dbReference>
<dbReference type="InterPro" id="IPR023674">
    <property type="entry name" value="Ribosomal_uL1-like"/>
</dbReference>
<organism evidence="2 3">
    <name type="scientific">[Candida] railenensis</name>
    <dbReference type="NCBI Taxonomy" id="45579"/>
    <lineage>
        <taxon>Eukaryota</taxon>
        <taxon>Fungi</taxon>
        <taxon>Dikarya</taxon>
        <taxon>Ascomycota</taxon>
        <taxon>Saccharomycotina</taxon>
        <taxon>Pichiomycetes</taxon>
        <taxon>Debaryomycetaceae</taxon>
        <taxon>Kurtzmaniella</taxon>
    </lineage>
</organism>
<feature type="compositionally biased region" description="Low complexity" evidence="1">
    <location>
        <begin position="8"/>
        <end position="40"/>
    </location>
</feature>
<dbReference type="InterPro" id="IPR028364">
    <property type="entry name" value="Ribosomal_uL1/biogenesis"/>
</dbReference>
<keyword evidence="2" id="KW-0647">Proteasome</keyword>
<dbReference type="CDD" id="cd00403">
    <property type="entry name" value="Ribosomal_L1"/>
    <property type="match status" value="1"/>
</dbReference>
<dbReference type="GO" id="GO:0000502">
    <property type="term" value="C:proteasome complex"/>
    <property type="evidence" value="ECO:0007669"/>
    <property type="project" value="UniProtKB-KW"/>
</dbReference>
<feature type="compositionally biased region" description="Basic and acidic residues" evidence="1">
    <location>
        <begin position="54"/>
        <end position="68"/>
    </location>
</feature>
<dbReference type="AlphaFoldDB" id="A0A9P0VYU2"/>
<accession>A0A9P0VYU2</accession>